<keyword evidence="3" id="KW-1185">Reference proteome</keyword>
<dbReference type="AlphaFoldDB" id="I4EH35"/>
<protein>
    <submittedName>
        <fullName evidence="2">Diacylglycerol kinase catalytic region</fullName>
    </submittedName>
</protein>
<dbReference type="InterPro" id="IPR016064">
    <property type="entry name" value="NAD/diacylglycerol_kinase_sf"/>
</dbReference>
<dbReference type="Gene3D" id="2.60.200.40">
    <property type="match status" value="1"/>
</dbReference>
<evidence type="ECO:0000259" key="1">
    <source>
        <dbReference type="Pfam" id="PF19279"/>
    </source>
</evidence>
<reference evidence="2 3" key="1">
    <citation type="journal article" date="2012" name="ISME J.">
        <title>Nitrification expanded: discovery, physiology and genomics of a nitrite-oxidizing bacterium from the phylum Chloroflexi.</title>
        <authorList>
            <person name="Sorokin D.Y."/>
            <person name="Lucker S."/>
            <person name="Vejmelkova D."/>
            <person name="Kostrikina N.A."/>
            <person name="Kleerebezem R."/>
            <person name="Rijpstra W.I."/>
            <person name="Damste J.S."/>
            <person name="Le Paslier D."/>
            <person name="Muyzer G."/>
            <person name="Wagner M."/>
            <person name="van Loosdrecht M.C."/>
            <person name="Daims H."/>
        </authorList>
    </citation>
    <scope>NUCLEOTIDE SEQUENCE [LARGE SCALE GENOMIC DNA]</scope>
    <source>
        <strain evidence="3">none</strain>
    </source>
</reference>
<dbReference type="EMBL" id="CAGS01000223">
    <property type="protein sequence ID" value="CCF83997.1"/>
    <property type="molecule type" value="Genomic_DNA"/>
</dbReference>
<accession>I4EH35</accession>
<keyword evidence="2" id="KW-0808">Transferase</keyword>
<name>I4EH35_9BACT</name>
<comment type="caution">
    <text evidence="2">The sequence shown here is derived from an EMBL/GenBank/DDBJ whole genome shotgun (WGS) entry which is preliminary data.</text>
</comment>
<keyword evidence="2" id="KW-0418">Kinase</keyword>
<dbReference type="SUPFAM" id="SSF111331">
    <property type="entry name" value="NAD kinase/diacylglycerol kinase-like"/>
    <property type="match status" value="1"/>
</dbReference>
<proteinExistence type="predicted"/>
<dbReference type="Pfam" id="PF19279">
    <property type="entry name" value="YegS_C"/>
    <property type="match status" value="1"/>
</dbReference>
<evidence type="ECO:0000313" key="2">
    <source>
        <dbReference type="EMBL" id="CCF83997.1"/>
    </source>
</evidence>
<organism evidence="2 3">
    <name type="scientific">Nitrolancea hollandica Lb</name>
    <dbReference type="NCBI Taxonomy" id="1129897"/>
    <lineage>
        <taxon>Bacteria</taxon>
        <taxon>Pseudomonadati</taxon>
        <taxon>Thermomicrobiota</taxon>
        <taxon>Thermomicrobia</taxon>
        <taxon>Sphaerobacterales</taxon>
        <taxon>Sphaerobacterineae</taxon>
        <taxon>Sphaerobacteraceae</taxon>
        <taxon>Nitrolancea</taxon>
    </lineage>
</organism>
<dbReference type="InterPro" id="IPR045540">
    <property type="entry name" value="YegS/DAGK_C"/>
</dbReference>
<evidence type="ECO:0000313" key="3">
    <source>
        <dbReference type="Proteomes" id="UP000004221"/>
    </source>
</evidence>
<gene>
    <name evidence="2" type="ORF">NITHO_30001</name>
</gene>
<feature type="domain" description="YegS/DAGK C-terminal" evidence="1">
    <location>
        <begin position="13"/>
        <end position="147"/>
    </location>
</feature>
<dbReference type="Proteomes" id="UP000004221">
    <property type="component" value="Unassembled WGS sequence"/>
</dbReference>
<sequence>MRDTSPSLKRAVGWLAYFPPALSHLDDQIYHYRITVDDTTITADARMVLVANGSFVLHPRFPIGREIRIDDGLLDVCIFTPPDFASTASVAGLFALGLVDRSPHFQQLTGKTVRVESDPPAPVEFDGDFVGMTPFDVRVKPAAINVLLPAPPTR</sequence>
<dbReference type="GO" id="GO:0016301">
    <property type="term" value="F:kinase activity"/>
    <property type="evidence" value="ECO:0007669"/>
    <property type="project" value="UniProtKB-KW"/>
</dbReference>